<organism evidence="1">
    <name type="scientific">marine sediment metagenome</name>
    <dbReference type="NCBI Taxonomy" id="412755"/>
    <lineage>
        <taxon>unclassified sequences</taxon>
        <taxon>metagenomes</taxon>
        <taxon>ecological metagenomes</taxon>
    </lineage>
</organism>
<proteinExistence type="predicted"/>
<protein>
    <submittedName>
        <fullName evidence="1">Uncharacterized protein</fullName>
    </submittedName>
</protein>
<reference evidence="1" key="1">
    <citation type="journal article" date="2015" name="Nature">
        <title>Complex archaea that bridge the gap between prokaryotes and eukaryotes.</title>
        <authorList>
            <person name="Spang A."/>
            <person name="Saw J.H."/>
            <person name="Jorgensen S.L."/>
            <person name="Zaremba-Niedzwiedzka K."/>
            <person name="Martijn J."/>
            <person name="Lind A.E."/>
            <person name="van Eijk R."/>
            <person name="Schleper C."/>
            <person name="Guy L."/>
            <person name="Ettema T.J."/>
        </authorList>
    </citation>
    <scope>NUCLEOTIDE SEQUENCE</scope>
</reference>
<name>A0A0F9R1C8_9ZZZZ</name>
<dbReference type="EMBL" id="LAZR01001215">
    <property type="protein sequence ID" value="KKN48564.1"/>
    <property type="molecule type" value="Genomic_DNA"/>
</dbReference>
<dbReference type="AlphaFoldDB" id="A0A0F9R1C8"/>
<gene>
    <name evidence="1" type="ORF">LCGC14_0651510</name>
</gene>
<accession>A0A0F9R1C8</accession>
<sequence length="94" mass="10807">MEEEEEEQVKHRLENSPVLMVVHRSKVCEGLPCTIHNRSDHHMRSWAQYYRSDRGMMERICPHGIGHPDPDDPTEDRIHGCDGCCKPPAKGTSE</sequence>
<comment type="caution">
    <text evidence="1">The sequence shown here is derived from an EMBL/GenBank/DDBJ whole genome shotgun (WGS) entry which is preliminary data.</text>
</comment>
<evidence type="ECO:0000313" key="1">
    <source>
        <dbReference type="EMBL" id="KKN48564.1"/>
    </source>
</evidence>